<evidence type="ECO:0000313" key="11">
    <source>
        <dbReference type="Proteomes" id="UP001196413"/>
    </source>
</evidence>
<name>A0AAD5WGP5_PARTN</name>
<dbReference type="SUPFAM" id="SSF56112">
    <property type="entry name" value="Protein kinase-like (PK-like)"/>
    <property type="match status" value="1"/>
</dbReference>
<keyword evidence="2" id="KW-0808">Transferase</keyword>
<evidence type="ECO:0000256" key="3">
    <source>
        <dbReference type="ARBA" id="ARBA00022741"/>
    </source>
</evidence>
<feature type="domain" description="Protein kinase" evidence="8">
    <location>
        <begin position="1"/>
        <end position="126"/>
    </location>
</feature>
<organism evidence="10 11">
    <name type="scientific">Parelaphostrongylus tenuis</name>
    <name type="common">Meningeal worm</name>
    <dbReference type="NCBI Taxonomy" id="148309"/>
    <lineage>
        <taxon>Eukaryota</taxon>
        <taxon>Metazoa</taxon>
        <taxon>Ecdysozoa</taxon>
        <taxon>Nematoda</taxon>
        <taxon>Chromadorea</taxon>
        <taxon>Rhabditida</taxon>
        <taxon>Rhabditina</taxon>
        <taxon>Rhabditomorpha</taxon>
        <taxon>Strongyloidea</taxon>
        <taxon>Metastrongylidae</taxon>
        <taxon>Parelaphostrongylus</taxon>
    </lineage>
</organism>
<evidence type="ECO:0000256" key="6">
    <source>
        <dbReference type="ARBA" id="ARBA00047899"/>
    </source>
</evidence>
<sequence>MDTLECSRSLVEPSMNISTNEVRYGYATTAYAPSVMIQFLHYHYDVVLNSFYVDNWAIGILLHEMLVGRPPFELPGKEETMQAIRACEFTVPKNVSEGASELMGRLLVKEPSMRLPLSEVLAHRWLVSMSTAAAVNPGNSPCSPQKTARKCE</sequence>
<dbReference type="Gene3D" id="1.10.510.10">
    <property type="entry name" value="Transferase(Phosphotransferase) domain 1"/>
    <property type="match status" value="1"/>
</dbReference>
<dbReference type="PANTHER" id="PTHR24350">
    <property type="entry name" value="SERINE/THREONINE-PROTEIN KINASE IAL-RELATED"/>
    <property type="match status" value="1"/>
</dbReference>
<comment type="catalytic activity">
    <reaction evidence="7">
        <text>L-seryl-[protein] + ATP = O-phospho-L-seryl-[protein] + ADP + H(+)</text>
        <dbReference type="Rhea" id="RHEA:17989"/>
        <dbReference type="Rhea" id="RHEA-COMP:9863"/>
        <dbReference type="Rhea" id="RHEA-COMP:11604"/>
        <dbReference type="ChEBI" id="CHEBI:15378"/>
        <dbReference type="ChEBI" id="CHEBI:29999"/>
        <dbReference type="ChEBI" id="CHEBI:30616"/>
        <dbReference type="ChEBI" id="CHEBI:83421"/>
        <dbReference type="ChEBI" id="CHEBI:456216"/>
        <dbReference type="EC" id="2.7.11.1"/>
    </reaction>
</comment>
<dbReference type="Pfam" id="PF00069">
    <property type="entry name" value="Pkinase"/>
    <property type="match status" value="1"/>
</dbReference>
<dbReference type="AlphaFoldDB" id="A0AAD5WGP5"/>
<gene>
    <name evidence="9" type="ORF">KIN20_029384</name>
    <name evidence="10" type="ORF">KIN20_030731</name>
</gene>
<evidence type="ECO:0000259" key="8">
    <source>
        <dbReference type="PROSITE" id="PS50011"/>
    </source>
</evidence>
<evidence type="ECO:0000256" key="7">
    <source>
        <dbReference type="ARBA" id="ARBA00048679"/>
    </source>
</evidence>
<dbReference type="GO" id="GO:0005524">
    <property type="term" value="F:ATP binding"/>
    <property type="evidence" value="ECO:0007669"/>
    <property type="project" value="UniProtKB-KW"/>
</dbReference>
<proteinExistence type="predicted"/>
<reference evidence="10" key="1">
    <citation type="submission" date="2021-06" db="EMBL/GenBank/DDBJ databases">
        <title>Parelaphostrongylus tenuis whole genome reference sequence.</title>
        <authorList>
            <person name="Garwood T.J."/>
            <person name="Larsen P.A."/>
            <person name="Fountain-Jones N.M."/>
            <person name="Garbe J.R."/>
            <person name="Macchietto M.G."/>
            <person name="Kania S.A."/>
            <person name="Gerhold R.W."/>
            <person name="Richards J.E."/>
            <person name="Wolf T.M."/>
        </authorList>
    </citation>
    <scope>NUCLEOTIDE SEQUENCE</scope>
    <source>
        <strain evidence="10">MNPRO001-30</strain>
        <tissue evidence="10">Meninges</tissue>
    </source>
</reference>
<evidence type="ECO:0000256" key="5">
    <source>
        <dbReference type="ARBA" id="ARBA00022840"/>
    </source>
</evidence>
<comment type="caution">
    <text evidence="10">The sequence shown here is derived from an EMBL/GenBank/DDBJ whole genome shotgun (WGS) entry which is preliminary data.</text>
</comment>
<keyword evidence="1" id="KW-0723">Serine/threonine-protein kinase</keyword>
<keyword evidence="3" id="KW-0547">Nucleotide-binding</keyword>
<dbReference type="Proteomes" id="UP001196413">
    <property type="component" value="Unassembled WGS sequence"/>
</dbReference>
<dbReference type="InterPro" id="IPR030616">
    <property type="entry name" value="Aur-like"/>
</dbReference>
<dbReference type="PROSITE" id="PS50011">
    <property type="entry name" value="PROTEIN_KINASE_DOM"/>
    <property type="match status" value="1"/>
</dbReference>
<accession>A0AAD5WGP5</accession>
<dbReference type="GO" id="GO:0004674">
    <property type="term" value="F:protein serine/threonine kinase activity"/>
    <property type="evidence" value="ECO:0007669"/>
    <property type="project" value="UniProtKB-KW"/>
</dbReference>
<comment type="catalytic activity">
    <reaction evidence="6">
        <text>L-threonyl-[protein] + ATP = O-phospho-L-threonyl-[protein] + ADP + H(+)</text>
        <dbReference type="Rhea" id="RHEA:46608"/>
        <dbReference type="Rhea" id="RHEA-COMP:11060"/>
        <dbReference type="Rhea" id="RHEA-COMP:11605"/>
        <dbReference type="ChEBI" id="CHEBI:15378"/>
        <dbReference type="ChEBI" id="CHEBI:30013"/>
        <dbReference type="ChEBI" id="CHEBI:30616"/>
        <dbReference type="ChEBI" id="CHEBI:61977"/>
        <dbReference type="ChEBI" id="CHEBI:456216"/>
        <dbReference type="EC" id="2.7.11.1"/>
    </reaction>
</comment>
<evidence type="ECO:0000313" key="9">
    <source>
        <dbReference type="EMBL" id="KAJ1368285.1"/>
    </source>
</evidence>
<protein>
    <recommendedName>
        <fullName evidence="8">Protein kinase domain-containing protein</fullName>
    </recommendedName>
</protein>
<keyword evidence="5" id="KW-0067">ATP-binding</keyword>
<dbReference type="EMBL" id="JAHQIW010006485">
    <property type="protein sequence ID" value="KAJ1369306.1"/>
    <property type="molecule type" value="Genomic_DNA"/>
</dbReference>
<evidence type="ECO:0000256" key="4">
    <source>
        <dbReference type="ARBA" id="ARBA00022777"/>
    </source>
</evidence>
<keyword evidence="4" id="KW-0418">Kinase</keyword>
<dbReference type="InterPro" id="IPR011009">
    <property type="entry name" value="Kinase-like_dom_sf"/>
</dbReference>
<keyword evidence="11" id="KW-1185">Reference proteome</keyword>
<evidence type="ECO:0000256" key="1">
    <source>
        <dbReference type="ARBA" id="ARBA00022527"/>
    </source>
</evidence>
<evidence type="ECO:0000313" key="10">
    <source>
        <dbReference type="EMBL" id="KAJ1369306.1"/>
    </source>
</evidence>
<evidence type="ECO:0000256" key="2">
    <source>
        <dbReference type="ARBA" id="ARBA00022679"/>
    </source>
</evidence>
<dbReference type="EMBL" id="JAHQIW010006135">
    <property type="protein sequence ID" value="KAJ1368285.1"/>
    <property type="molecule type" value="Genomic_DNA"/>
</dbReference>
<dbReference type="InterPro" id="IPR000719">
    <property type="entry name" value="Prot_kinase_dom"/>
</dbReference>